<reference evidence="1 2" key="1">
    <citation type="submission" date="2020-08" db="EMBL/GenBank/DDBJ databases">
        <title>Functional genomics of gut bacteria from endangered species of beetles.</title>
        <authorList>
            <person name="Carlos-Shanley C."/>
        </authorList>
    </citation>
    <scope>NUCLEOTIDE SEQUENCE [LARGE SCALE GENOMIC DNA]</scope>
    <source>
        <strain evidence="1 2">S00245</strain>
    </source>
</reference>
<dbReference type="AlphaFoldDB" id="A0A7W7KCF7"/>
<keyword evidence="2" id="KW-1185">Reference proteome</keyword>
<organism evidence="1 2">
    <name type="scientific">Novosphingobium chloroacetimidivorans</name>
    <dbReference type="NCBI Taxonomy" id="1428314"/>
    <lineage>
        <taxon>Bacteria</taxon>
        <taxon>Pseudomonadati</taxon>
        <taxon>Pseudomonadota</taxon>
        <taxon>Alphaproteobacteria</taxon>
        <taxon>Sphingomonadales</taxon>
        <taxon>Sphingomonadaceae</taxon>
        <taxon>Novosphingobium</taxon>
    </lineage>
</organism>
<evidence type="ECO:0000313" key="1">
    <source>
        <dbReference type="EMBL" id="MBB4860279.1"/>
    </source>
</evidence>
<dbReference type="EMBL" id="JACHLR010000019">
    <property type="protein sequence ID" value="MBB4860279.1"/>
    <property type="molecule type" value="Genomic_DNA"/>
</dbReference>
<accession>A0A7W7KCF7</accession>
<protein>
    <submittedName>
        <fullName evidence="1">Uncharacterized protein</fullName>
    </submittedName>
</protein>
<evidence type="ECO:0000313" key="2">
    <source>
        <dbReference type="Proteomes" id="UP000555448"/>
    </source>
</evidence>
<dbReference type="Proteomes" id="UP000555448">
    <property type="component" value="Unassembled WGS sequence"/>
</dbReference>
<sequence length="124" mass="13498">MDVEELAPDVRHAGDLGNAVPVQLVEPGIAIGMDMTDKAAEMRDRALALSIGRITEQRGRWGGTAVTALVADIDVNRRAKGALTQIPCRLGHAGIIILAFSRLSLARPYIWRLMDLRRQMVPSA</sequence>
<name>A0A7W7KCF7_9SPHN</name>
<proteinExistence type="predicted"/>
<comment type="caution">
    <text evidence="1">The sequence shown here is derived from an EMBL/GenBank/DDBJ whole genome shotgun (WGS) entry which is preliminary data.</text>
</comment>
<gene>
    <name evidence="1" type="ORF">HNO88_003622</name>
</gene>